<dbReference type="InterPro" id="IPR025064">
    <property type="entry name" value="DUF4005"/>
</dbReference>
<dbReference type="PANTHER" id="PTHR32295">
    <property type="entry name" value="IQ-DOMAIN 5-RELATED"/>
    <property type="match status" value="1"/>
</dbReference>
<evidence type="ECO:0000313" key="5">
    <source>
        <dbReference type="EMBL" id="RZC81326.1"/>
    </source>
</evidence>
<sequence length="362" mass="40703">MGKTGKWIKNLFTAGKKEELKKGDSPISIGYPVLIQPHTARDTRRRWSFRRSTATRDSSNPMESVATTCIKEARKALCALKGLVKLQALVRGHLVRKQAKAALRCMQALVSVQARTRAHRILMAQESQPITQKQLVHRKPPHPYLQENRVRQTYNNDMEENIKIVEMDVGELSSSTHRSSYSNKQTEMGDPRFSTYNSSHQDHSLHQISPSESALTDISPRTCSGYFEDYSMNYEPNSPQASVSKPGTPLTDYQFFPSYMANTESSKAKVRSQSAPKQRPADSYERQLSNKQKVPTGGRNAPRAVKMQRSSSHMGSAVVEYRNPWSTKLDKSTVSLYSECGSSSTVLANSNYCRSVVGYEVR</sequence>
<feature type="region of interest" description="Disordered" evidence="3">
    <location>
        <begin position="264"/>
        <end position="313"/>
    </location>
</feature>
<keyword evidence="6" id="KW-1185">Reference proteome</keyword>
<reference evidence="5 6" key="1">
    <citation type="journal article" date="2018" name="Science">
        <title>The opium poppy genome and morphinan production.</title>
        <authorList>
            <person name="Guo L."/>
            <person name="Winzer T."/>
            <person name="Yang X."/>
            <person name="Li Y."/>
            <person name="Ning Z."/>
            <person name="He Z."/>
            <person name="Teodor R."/>
            <person name="Lu Y."/>
            <person name="Bowser T.A."/>
            <person name="Graham I.A."/>
            <person name="Ye K."/>
        </authorList>
    </citation>
    <scope>NUCLEOTIDE SEQUENCE [LARGE SCALE GENOMIC DNA]</scope>
    <source>
        <strain evidence="6">cv. HN1</strain>
        <tissue evidence="5">Leaves</tissue>
    </source>
</reference>
<evidence type="ECO:0000256" key="2">
    <source>
        <dbReference type="ARBA" id="ARBA00024341"/>
    </source>
</evidence>
<dbReference type="Pfam" id="PF13178">
    <property type="entry name" value="DUF4005"/>
    <property type="match status" value="1"/>
</dbReference>
<protein>
    <recommendedName>
        <fullName evidence="4">DUF4005 domain-containing protein</fullName>
    </recommendedName>
</protein>
<dbReference type="Gramene" id="RZC81326">
    <property type="protein sequence ID" value="RZC81326"/>
    <property type="gene ID" value="C5167_043901"/>
</dbReference>
<evidence type="ECO:0000256" key="3">
    <source>
        <dbReference type="SAM" id="MobiDB-lite"/>
    </source>
</evidence>
<accession>A0A4Y7L7Z7</accession>
<gene>
    <name evidence="5" type="ORF">C5167_043901</name>
</gene>
<organism evidence="5 6">
    <name type="scientific">Papaver somniferum</name>
    <name type="common">Opium poppy</name>
    <dbReference type="NCBI Taxonomy" id="3469"/>
    <lineage>
        <taxon>Eukaryota</taxon>
        <taxon>Viridiplantae</taxon>
        <taxon>Streptophyta</taxon>
        <taxon>Embryophyta</taxon>
        <taxon>Tracheophyta</taxon>
        <taxon>Spermatophyta</taxon>
        <taxon>Magnoliopsida</taxon>
        <taxon>Ranunculales</taxon>
        <taxon>Papaveraceae</taxon>
        <taxon>Papaveroideae</taxon>
        <taxon>Papaver</taxon>
    </lineage>
</organism>
<evidence type="ECO:0000256" key="1">
    <source>
        <dbReference type="ARBA" id="ARBA00022860"/>
    </source>
</evidence>
<comment type="similarity">
    <text evidence="2">Belongs to the IQD family.</text>
</comment>
<name>A0A4Y7L7Z7_PAPSO</name>
<dbReference type="AlphaFoldDB" id="A0A4Y7L7Z7"/>
<dbReference type="GO" id="GO:0005516">
    <property type="term" value="F:calmodulin binding"/>
    <property type="evidence" value="ECO:0007669"/>
    <property type="project" value="UniProtKB-KW"/>
</dbReference>
<evidence type="ECO:0000259" key="4">
    <source>
        <dbReference type="Pfam" id="PF13178"/>
    </source>
</evidence>
<evidence type="ECO:0000313" key="6">
    <source>
        <dbReference type="Proteomes" id="UP000316621"/>
    </source>
</evidence>
<dbReference type="Proteomes" id="UP000316621">
    <property type="component" value="Chromosome 10"/>
</dbReference>
<feature type="domain" description="DUF4005" evidence="4">
    <location>
        <begin position="228"/>
        <end position="288"/>
    </location>
</feature>
<dbReference type="EMBL" id="CM010724">
    <property type="protein sequence ID" value="RZC81326.1"/>
    <property type="molecule type" value="Genomic_DNA"/>
</dbReference>
<feature type="compositionally biased region" description="Polar residues" evidence="3">
    <location>
        <begin position="264"/>
        <end position="276"/>
    </location>
</feature>
<feature type="compositionally biased region" description="Polar residues" evidence="3">
    <location>
        <begin position="206"/>
        <end position="217"/>
    </location>
</feature>
<proteinExistence type="inferred from homology"/>
<dbReference type="PROSITE" id="PS50096">
    <property type="entry name" value="IQ"/>
    <property type="match status" value="1"/>
</dbReference>
<keyword evidence="1" id="KW-0112">Calmodulin-binding</keyword>
<feature type="region of interest" description="Disordered" evidence="3">
    <location>
        <begin position="196"/>
        <end position="217"/>
    </location>
</feature>
<dbReference type="OMA" id="AAHGYHH"/>
<dbReference type="STRING" id="3469.A0A4Y7L7Z7"/>
<dbReference type="PANTHER" id="PTHR32295:SF45">
    <property type="entry name" value="PROTEIN IQ-DOMAIN 19"/>
    <property type="match status" value="1"/>
</dbReference>